<feature type="compositionally biased region" description="Basic residues" evidence="6">
    <location>
        <begin position="99"/>
        <end position="109"/>
    </location>
</feature>
<comment type="similarity">
    <text evidence="5">Belongs to the SAT4 family.</text>
</comment>
<dbReference type="InterPro" id="IPR049326">
    <property type="entry name" value="Rhodopsin_dom_fungi"/>
</dbReference>
<proteinExistence type="inferred from homology"/>
<evidence type="ECO:0000256" key="6">
    <source>
        <dbReference type="SAM" id="MobiDB-lite"/>
    </source>
</evidence>
<protein>
    <recommendedName>
        <fullName evidence="8">Rhodopsin domain-containing protein</fullName>
    </recommendedName>
</protein>
<dbReference type="Proteomes" id="UP001590950">
    <property type="component" value="Unassembled WGS sequence"/>
</dbReference>
<organism evidence="9 10">
    <name type="scientific">Stereocaulon virgatum</name>
    <dbReference type="NCBI Taxonomy" id="373712"/>
    <lineage>
        <taxon>Eukaryota</taxon>
        <taxon>Fungi</taxon>
        <taxon>Dikarya</taxon>
        <taxon>Ascomycota</taxon>
        <taxon>Pezizomycotina</taxon>
        <taxon>Lecanoromycetes</taxon>
        <taxon>OSLEUM clade</taxon>
        <taxon>Lecanoromycetidae</taxon>
        <taxon>Lecanorales</taxon>
        <taxon>Lecanorineae</taxon>
        <taxon>Stereocaulaceae</taxon>
        <taxon>Stereocaulon</taxon>
    </lineage>
</organism>
<reference evidence="9 10" key="1">
    <citation type="submission" date="2024-09" db="EMBL/GenBank/DDBJ databases">
        <title>Rethinking Asexuality: The Enigmatic Case of Functional Sexual Genes in Lepraria (Stereocaulaceae).</title>
        <authorList>
            <person name="Doellman M."/>
            <person name="Sun Y."/>
            <person name="Barcenas-Pena A."/>
            <person name="Lumbsch H.T."/>
            <person name="Grewe F."/>
        </authorList>
    </citation>
    <scope>NUCLEOTIDE SEQUENCE [LARGE SCALE GENOMIC DNA]</scope>
    <source>
        <strain evidence="9 10">Mercado 3170</strain>
    </source>
</reference>
<evidence type="ECO:0000313" key="10">
    <source>
        <dbReference type="Proteomes" id="UP001590950"/>
    </source>
</evidence>
<feature type="domain" description="Rhodopsin" evidence="8">
    <location>
        <begin position="3"/>
        <end position="88"/>
    </location>
</feature>
<evidence type="ECO:0000256" key="2">
    <source>
        <dbReference type="ARBA" id="ARBA00022692"/>
    </source>
</evidence>
<evidence type="ECO:0000256" key="1">
    <source>
        <dbReference type="ARBA" id="ARBA00004141"/>
    </source>
</evidence>
<evidence type="ECO:0000256" key="4">
    <source>
        <dbReference type="ARBA" id="ARBA00023136"/>
    </source>
</evidence>
<dbReference type="PANTHER" id="PTHR33048">
    <property type="entry name" value="PTH11-LIKE INTEGRAL MEMBRANE PROTEIN (AFU_ORTHOLOGUE AFUA_5G11245)"/>
    <property type="match status" value="1"/>
</dbReference>
<dbReference type="PANTHER" id="PTHR33048:SF47">
    <property type="entry name" value="INTEGRAL MEMBRANE PROTEIN-RELATED"/>
    <property type="match status" value="1"/>
</dbReference>
<gene>
    <name evidence="9" type="ORF">N7G274_006194</name>
</gene>
<dbReference type="InterPro" id="IPR052337">
    <property type="entry name" value="SAT4-like"/>
</dbReference>
<keyword evidence="3 7" id="KW-1133">Transmembrane helix</keyword>
<dbReference type="EMBL" id="JBEFKJ010000018">
    <property type="protein sequence ID" value="KAL2041249.1"/>
    <property type="molecule type" value="Genomic_DNA"/>
</dbReference>
<evidence type="ECO:0000313" key="9">
    <source>
        <dbReference type="EMBL" id="KAL2041249.1"/>
    </source>
</evidence>
<keyword evidence="10" id="KW-1185">Reference proteome</keyword>
<comment type="caution">
    <text evidence="9">The sequence shown here is derived from an EMBL/GenBank/DDBJ whole genome shotgun (WGS) entry which is preliminary data.</text>
</comment>
<evidence type="ECO:0000256" key="7">
    <source>
        <dbReference type="SAM" id="Phobius"/>
    </source>
</evidence>
<dbReference type="Pfam" id="PF20684">
    <property type="entry name" value="Fung_rhodopsin"/>
    <property type="match status" value="1"/>
</dbReference>
<sequence>MSFVFAAMPITIIRGLQISIKKKFGLCILLGLGFFVGICSAVKTAQLLVLSSRRDLTWDTYTLWLWSFIENALVIVCGCIPTLKPLYDKLIKGTPIRPSRSHHNGKGPHCHGMAPHRPQGPAE</sequence>
<keyword evidence="4 7" id="KW-0472">Membrane</keyword>
<evidence type="ECO:0000256" key="5">
    <source>
        <dbReference type="ARBA" id="ARBA00038359"/>
    </source>
</evidence>
<name>A0ABR4A5R7_9LECA</name>
<evidence type="ECO:0000256" key="3">
    <source>
        <dbReference type="ARBA" id="ARBA00022989"/>
    </source>
</evidence>
<accession>A0ABR4A5R7</accession>
<comment type="subcellular location">
    <subcellularLocation>
        <location evidence="1">Membrane</location>
        <topology evidence="1">Multi-pass membrane protein</topology>
    </subcellularLocation>
</comment>
<feature type="region of interest" description="Disordered" evidence="6">
    <location>
        <begin position="98"/>
        <end position="123"/>
    </location>
</feature>
<feature type="transmembrane region" description="Helical" evidence="7">
    <location>
        <begin position="65"/>
        <end position="83"/>
    </location>
</feature>
<keyword evidence="2 7" id="KW-0812">Transmembrane</keyword>
<evidence type="ECO:0000259" key="8">
    <source>
        <dbReference type="Pfam" id="PF20684"/>
    </source>
</evidence>